<feature type="chain" id="PRO_5029737704" evidence="2">
    <location>
        <begin position="18"/>
        <end position="327"/>
    </location>
</feature>
<dbReference type="Pfam" id="PF20434">
    <property type="entry name" value="BD-FAE"/>
    <property type="match status" value="1"/>
</dbReference>
<name>A0A7K3LIX6_9ACTN</name>
<comment type="caution">
    <text evidence="4">The sequence shown here is derived from an EMBL/GenBank/DDBJ whole genome shotgun (WGS) entry which is preliminary data.</text>
</comment>
<feature type="domain" description="BD-FAE-like" evidence="3">
    <location>
        <begin position="90"/>
        <end position="276"/>
    </location>
</feature>
<keyword evidence="2" id="KW-0732">Signal</keyword>
<dbReference type="SUPFAM" id="SSF53474">
    <property type="entry name" value="alpha/beta-Hydrolases"/>
    <property type="match status" value="1"/>
</dbReference>
<evidence type="ECO:0000256" key="2">
    <source>
        <dbReference type="SAM" id="SignalP"/>
    </source>
</evidence>
<proteinExistence type="predicted"/>
<reference evidence="4 5" key="1">
    <citation type="submission" date="2020-01" db="EMBL/GenBank/DDBJ databases">
        <title>Investigation of new actinobacteria for the biodesulphurisation of diesel fuel.</title>
        <authorList>
            <person name="Athi Narayanan S.M."/>
        </authorList>
    </citation>
    <scope>NUCLEOTIDE SEQUENCE [LARGE SCALE GENOMIC DNA]</scope>
    <source>
        <strain evidence="4 5">213E</strain>
    </source>
</reference>
<keyword evidence="5" id="KW-1185">Reference proteome</keyword>
<dbReference type="AlphaFoldDB" id="A0A7K3LIX6"/>
<keyword evidence="1 4" id="KW-0378">Hydrolase</keyword>
<evidence type="ECO:0000313" key="5">
    <source>
        <dbReference type="Proteomes" id="UP000466307"/>
    </source>
</evidence>
<organism evidence="4 5">
    <name type="scientific">Gordonia desulfuricans</name>
    <dbReference type="NCBI Taxonomy" id="89051"/>
    <lineage>
        <taxon>Bacteria</taxon>
        <taxon>Bacillati</taxon>
        <taxon>Actinomycetota</taxon>
        <taxon>Actinomycetes</taxon>
        <taxon>Mycobacteriales</taxon>
        <taxon>Gordoniaceae</taxon>
        <taxon>Gordonia</taxon>
    </lineage>
</organism>
<dbReference type="InterPro" id="IPR049492">
    <property type="entry name" value="BD-FAE-like_dom"/>
</dbReference>
<evidence type="ECO:0000256" key="1">
    <source>
        <dbReference type="ARBA" id="ARBA00022801"/>
    </source>
</evidence>
<accession>A0A7K3LIX6</accession>
<gene>
    <name evidence="4" type="ORF">GYA93_01090</name>
</gene>
<dbReference type="EMBL" id="JAADZU010000002">
    <property type="protein sequence ID" value="NDK88184.1"/>
    <property type="molecule type" value="Genomic_DNA"/>
</dbReference>
<feature type="signal peptide" evidence="2">
    <location>
        <begin position="1"/>
        <end position="17"/>
    </location>
</feature>
<dbReference type="InterPro" id="IPR050300">
    <property type="entry name" value="GDXG_lipolytic_enzyme"/>
</dbReference>
<protein>
    <submittedName>
        <fullName evidence="4">Alpha/beta hydrolase</fullName>
    </submittedName>
</protein>
<dbReference type="InterPro" id="IPR029058">
    <property type="entry name" value="AB_hydrolase_fold"/>
</dbReference>
<evidence type="ECO:0000259" key="3">
    <source>
        <dbReference type="Pfam" id="PF20434"/>
    </source>
</evidence>
<dbReference type="Proteomes" id="UP000466307">
    <property type="component" value="Unassembled WGS sequence"/>
</dbReference>
<dbReference type="Gene3D" id="3.40.50.1820">
    <property type="entry name" value="alpha/beta hydrolase"/>
    <property type="match status" value="1"/>
</dbReference>
<evidence type="ECO:0000313" key="4">
    <source>
        <dbReference type="EMBL" id="NDK88184.1"/>
    </source>
</evidence>
<dbReference type="GO" id="GO:0016787">
    <property type="term" value="F:hydrolase activity"/>
    <property type="evidence" value="ECO:0007669"/>
    <property type="project" value="UniProtKB-KW"/>
</dbReference>
<dbReference type="PANTHER" id="PTHR48081">
    <property type="entry name" value="AB HYDROLASE SUPERFAMILY PROTEIN C4A8.06C"/>
    <property type="match status" value="1"/>
</dbReference>
<sequence>MSAMLGALVVVAGCASAPPVQPDIRPSVDPPRAAHTEVVPIRPVHTRSADTATGVTVEHLRYPVPGGHPDPHQNWMDLYLPDLTPPPGPSTRPVRFPLVILLHGGGWQSRIGASTFSGFSRILAERGLAVLNVEYRRVGKGGGWPTTFTDVGAAMDHVPAVAARYRQVDASHAVVVGHSAGAQLAVWAATRAHLAPGEVGSGPRFRPSRVFSLAGPLDLRRAVALGDHAVIRVLGGTPGQVPSRYASVDPIENIDPTIPIVVVTGTRDQVVRPELAERYVAADQAVGGHARLVLLAGQTHSSIVDPRSSTFGVLVDEIVQAAGTPAG</sequence>